<feature type="domain" description="GATA-type" evidence="5">
    <location>
        <begin position="12"/>
        <end position="57"/>
    </location>
</feature>
<dbReference type="GO" id="GO:0008270">
    <property type="term" value="F:zinc ion binding"/>
    <property type="evidence" value="ECO:0007669"/>
    <property type="project" value="UniProtKB-KW"/>
</dbReference>
<dbReference type="Gene3D" id="3.30.50.10">
    <property type="entry name" value="Erythroid Transcription Factor GATA-1, subunit A"/>
    <property type="match status" value="1"/>
</dbReference>
<evidence type="ECO:0000256" key="1">
    <source>
        <dbReference type="ARBA" id="ARBA00023015"/>
    </source>
</evidence>
<dbReference type="InterPro" id="IPR000679">
    <property type="entry name" value="Znf_GATA"/>
</dbReference>
<accession>A0A914NY02</accession>
<dbReference type="WBParaSite" id="Minc3s08926g42761">
    <property type="protein sequence ID" value="Minc3s08926g42761"/>
    <property type="gene ID" value="Minc3s08926g42761"/>
</dbReference>
<name>A0A914NY02_MELIC</name>
<keyword evidence="4" id="KW-0863">Zinc-finger</keyword>
<proteinExistence type="predicted"/>
<evidence type="ECO:0000256" key="4">
    <source>
        <dbReference type="PROSITE-ProRule" id="PRU00094"/>
    </source>
</evidence>
<protein>
    <submittedName>
        <fullName evidence="7">GATA-type domain-containing protein</fullName>
    </submittedName>
</protein>
<sequence>MEIGNKISGIIEVNKRKCFNCRVTQTQQWYNLLKEHYLCNECNAYKHKYGKFRSNEL</sequence>
<dbReference type="PROSITE" id="PS50114">
    <property type="entry name" value="GATA_ZN_FINGER_2"/>
    <property type="match status" value="1"/>
</dbReference>
<evidence type="ECO:0000259" key="5">
    <source>
        <dbReference type="PROSITE" id="PS50114"/>
    </source>
</evidence>
<keyword evidence="4" id="KW-0862">Zinc</keyword>
<dbReference type="Pfam" id="PF00320">
    <property type="entry name" value="GATA"/>
    <property type="match status" value="1"/>
</dbReference>
<evidence type="ECO:0000313" key="7">
    <source>
        <dbReference type="WBParaSite" id="Minc3s08926g42761"/>
    </source>
</evidence>
<dbReference type="GO" id="GO:0006355">
    <property type="term" value="P:regulation of DNA-templated transcription"/>
    <property type="evidence" value="ECO:0007669"/>
    <property type="project" value="InterPro"/>
</dbReference>
<dbReference type="InterPro" id="IPR013088">
    <property type="entry name" value="Znf_NHR/GATA"/>
</dbReference>
<organism evidence="6 7">
    <name type="scientific">Meloidogyne incognita</name>
    <name type="common">Southern root-knot nematode worm</name>
    <name type="synonym">Oxyuris incognita</name>
    <dbReference type="NCBI Taxonomy" id="6306"/>
    <lineage>
        <taxon>Eukaryota</taxon>
        <taxon>Metazoa</taxon>
        <taxon>Ecdysozoa</taxon>
        <taxon>Nematoda</taxon>
        <taxon>Chromadorea</taxon>
        <taxon>Rhabditida</taxon>
        <taxon>Tylenchina</taxon>
        <taxon>Tylenchomorpha</taxon>
        <taxon>Tylenchoidea</taxon>
        <taxon>Meloidogynidae</taxon>
        <taxon>Meloidogyninae</taxon>
        <taxon>Meloidogyne</taxon>
        <taxon>Meloidogyne incognita group</taxon>
    </lineage>
</organism>
<dbReference type="AlphaFoldDB" id="A0A914NY02"/>
<reference evidence="7" key="1">
    <citation type="submission" date="2022-11" db="UniProtKB">
        <authorList>
            <consortium name="WormBaseParasite"/>
        </authorList>
    </citation>
    <scope>IDENTIFICATION</scope>
</reference>
<keyword evidence="4" id="KW-0479">Metal-binding</keyword>
<evidence type="ECO:0000256" key="2">
    <source>
        <dbReference type="ARBA" id="ARBA00023163"/>
    </source>
</evidence>
<keyword evidence="3" id="KW-0539">Nucleus</keyword>
<keyword evidence="2" id="KW-0804">Transcription</keyword>
<keyword evidence="6" id="KW-1185">Reference proteome</keyword>
<evidence type="ECO:0000313" key="6">
    <source>
        <dbReference type="Proteomes" id="UP000887563"/>
    </source>
</evidence>
<keyword evidence="1" id="KW-0805">Transcription regulation</keyword>
<dbReference type="Proteomes" id="UP000887563">
    <property type="component" value="Unplaced"/>
</dbReference>
<dbReference type="SUPFAM" id="SSF57716">
    <property type="entry name" value="Glucocorticoid receptor-like (DNA-binding domain)"/>
    <property type="match status" value="1"/>
</dbReference>
<dbReference type="GO" id="GO:0043565">
    <property type="term" value="F:sequence-specific DNA binding"/>
    <property type="evidence" value="ECO:0007669"/>
    <property type="project" value="InterPro"/>
</dbReference>
<evidence type="ECO:0000256" key="3">
    <source>
        <dbReference type="ARBA" id="ARBA00023242"/>
    </source>
</evidence>